<reference evidence="2 3" key="1">
    <citation type="submission" date="2023-06" db="EMBL/GenBank/DDBJ databases">
        <title>Pelomonas sp. PFR6 16S ribosomal RNA gene Genome sequencing and assembly.</title>
        <authorList>
            <person name="Woo H."/>
        </authorList>
    </citation>
    <scope>NUCLEOTIDE SEQUENCE [LARGE SCALE GENOMIC DNA]</scope>
    <source>
        <strain evidence="2 3">PFR6</strain>
    </source>
</reference>
<evidence type="ECO:0000313" key="3">
    <source>
        <dbReference type="Proteomes" id="UP001228044"/>
    </source>
</evidence>
<name>A0ABT8DY76_9BURK</name>
<organism evidence="2 3">
    <name type="scientific">Roseateles violae</name>
    <dbReference type="NCBI Taxonomy" id="3058042"/>
    <lineage>
        <taxon>Bacteria</taxon>
        <taxon>Pseudomonadati</taxon>
        <taxon>Pseudomonadota</taxon>
        <taxon>Betaproteobacteria</taxon>
        <taxon>Burkholderiales</taxon>
        <taxon>Sphaerotilaceae</taxon>
        <taxon>Roseateles</taxon>
    </lineage>
</organism>
<dbReference type="RefSeq" id="WP_290360334.1">
    <property type="nucleotide sequence ID" value="NZ_JAUHHC010000004.1"/>
</dbReference>
<feature type="transmembrane region" description="Helical" evidence="1">
    <location>
        <begin position="21"/>
        <end position="42"/>
    </location>
</feature>
<protein>
    <recommendedName>
        <fullName evidence="4">Transmembrane protein</fullName>
    </recommendedName>
</protein>
<dbReference type="Proteomes" id="UP001228044">
    <property type="component" value="Unassembled WGS sequence"/>
</dbReference>
<proteinExistence type="predicted"/>
<dbReference type="EMBL" id="JAUHHC010000004">
    <property type="protein sequence ID" value="MDN3922036.1"/>
    <property type="molecule type" value="Genomic_DNA"/>
</dbReference>
<keyword evidence="1" id="KW-0472">Membrane</keyword>
<evidence type="ECO:0000313" key="2">
    <source>
        <dbReference type="EMBL" id="MDN3922036.1"/>
    </source>
</evidence>
<gene>
    <name evidence="2" type="ORF">QWJ38_17230</name>
</gene>
<accession>A0ABT8DY76</accession>
<feature type="transmembrane region" description="Helical" evidence="1">
    <location>
        <begin position="62"/>
        <end position="85"/>
    </location>
</feature>
<keyword evidence="1" id="KW-1133">Transmembrane helix</keyword>
<keyword evidence="1" id="KW-0812">Transmembrane</keyword>
<evidence type="ECO:0008006" key="4">
    <source>
        <dbReference type="Google" id="ProtNLM"/>
    </source>
</evidence>
<sequence>MSLDERALQPGPTSRLSRLAMAVLWPSFLMSGVLEVLVFAVIDPGDMNWFGGAPIDLPRQAIYTLSFLIFWLLISLAASLSLLLVTMPDPPARPHPRQWPR</sequence>
<evidence type="ECO:0000256" key="1">
    <source>
        <dbReference type="SAM" id="Phobius"/>
    </source>
</evidence>
<comment type="caution">
    <text evidence="2">The sequence shown here is derived from an EMBL/GenBank/DDBJ whole genome shotgun (WGS) entry which is preliminary data.</text>
</comment>
<keyword evidence="3" id="KW-1185">Reference proteome</keyword>